<organism evidence="5 6">
    <name type="scientific">Neolecta irregularis (strain DAH-3)</name>
    <dbReference type="NCBI Taxonomy" id="1198029"/>
    <lineage>
        <taxon>Eukaryota</taxon>
        <taxon>Fungi</taxon>
        <taxon>Dikarya</taxon>
        <taxon>Ascomycota</taxon>
        <taxon>Taphrinomycotina</taxon>
        <taxon>Neolectales</taxon>
        <taxon>Neolectaceae</taxon>
        <taxon>Neolecta</taxon>
    </lineage>
</organism>
<dbReference type="InterPro" id="IPR029063">
    <property type="entry name" value="SAM-dependent_MTases_sf"/>
</dbReference>
<keyword evidence="6" id="KW-1185">Reference proteome</keyword>
<dbReference type="GO" id="GO:0032259">
    <property type="term" value="P:methylation"/>
    <property type="evidence" value="ECO:0007669"/>
    <property type="project" value="UniProtKB-KW"/>
</dbReference>
<gene>
    <name evidence="5" type="ORF">NEOLI_000491</name>
</gene>
<keyword evidence="3 5" id="KW-0808">Transferase</keyword>
<evidence type="ECO:0000313" key="6">
    <source>
        <dbReference type="Proteomes" id="UP000186594"/>
    </source>
</evidence>
<dbReference type="SUPFAM" id="SSF53335">
    <property type="entry name" value="S-adenosyl-L-methionine-dependent methyltransferases"/>
    <property type="match status" value="1"/>
</dbReference>
<comment type="caution">
    <text evidence="5">The sequence shown here is derived from an EMBL/GenBank/DDBJ whole genome shotgun (WGS) entry which is preliminary data.</text>
</comment>
<protein>
    <submittedName>
        <fullName evidence="5">Putative methyltransferase-like</fullName>
    </submittedName>
</protein>
<dbReference type="Pfam" id="PF08241">
    <property type="entry name" value="Methyltransf_11"/>
    <property type="match status" value="1"/>
</dbReference>
<reference evidence="5 6" key="1">
    <citation type="submission" date="2016-04" db="EMBL/GenBank/DDBJ databases">
        <title>Evolutionary innovation and constraint leading to complex multicellularity in the Ascomycota.</title>
        <authorList>
            <person name="Cisse O."/>
            <person name="Nguyen A."/>
            <person name="Hewitt D.A."/>
            <person name="Jedd G."/>
            <person name="Stajich J.E."/>
        </authorList>
    </citation>
    <scope>NUCLEOTIDE SEQUENCE [LARGE SCALE GENOMIC DNA]</scope>
    <source>
        <strain evidence="5 6">DAH-3</strain>
    </source>
</reference>
<accession>A0A1U7LTW2</accession>
<evidence type="ECO:0000259" key="4">
    <source>
        <dbReference type="Pfam" id="PF08241"/>
    </source>
</evidence>
<dbReference type="CDD" id="cd02440">
    <property type="entry name" value="AdoMet_MTases"/>
    <property type="match status" value="1"/>
</dbReference>
<keyword evidence="2 5" id="KW-0489">Methyltransferase</keyword>
<dbReference type="Proteomes" id="UP000186594">
    <property type="component" value="Unassembled WGS sequence"/>
</dbReference>
<dbReference type="Gene3D" id="3.40.50.150">
    <property type="entry name" value="Vaccinia Virus protein VP39"/>
    <property type="match status" value="1"/>
</dbReference>
<dbReference type="GO" id="GO:0008757">
    <property type="term" value="F:S-adenosylmethionine-dependent methyltransferase activity"/>
    <property type="evidence" value="ECO:0007669"/>
    <property type="project" value="InterPro"/>
</dbReference>
<feature type="domain" description="Methyltransferase type 11" evidence="4">
    <location>
        <begin position="52"/>
        <end position="141"/>
    </location>
</feature>
<dbReference type="EMBL" id="LXFE01000243">
    <property type="protein sequence ID" value="OLL26084.1"/>
    <property type="molecule type" value="Genomic_DNA"/>
</dbReference>
<comment type="similarity">
    <text evidence="1">Belongs to the methyltransferase superfamily.</text>
</comment>
<dbReference type="PANTHER" id="PTHR44942">
    <property type="entry name" value="METHYLTRANSF_11 DOMAIN-CONTAINING PROTEIN"/>
    <property type="match status" value="1"/>
</dbReference>
<sequence>MENIHQVAKEAWDRNDACAGDFYDRVRPPYHAEAIELAVEKIELKPGDRVIELGSGTGKFTCMINEIERYEWVVIEPGASMRKVFGKNIPHVKCLPGSGYSIPIPDKWADKIIVAQAFHWFADHDALREINRVLKDNGRLCLLWMVPDTAAYQPPWQQSVFDLYRSYQGSTPGYDDLLWTRAFRDQKLFGELQQYIFRYSRTCRDEDIWLGIASISYISYLDEDVKKDVKERITAIVAAGNGMKRDELGRVWNLWRTDIYISDKLT</sequence>
<dbReference type="AlphaFoldDB" id="A0A1U7LTW2"/>
<dbReference type="OMA" id="ILIWNME"/>
<proteinExistence type="inferred from homology"/>
<evidence type="ECO:0000313" key="5">
    <source>
        <dbReference type="EMBL" id="OLL26084.1"/>
    </source>
</evidence>
<dbReference type="InterPro" id="IPR051052">
    <property type="entry name" value="Diverse_substrate_MTase"/>
</dbReference>
<name>A0A1U7LTW2_NEOID</name>
<dbReference type="STRING" id="1198029.A0A1U7LTW2"/>
<dbReference type="OrthoDB" id="10027013at2759"/>
<dbReference type="InterPro" id="IPR013216">
    <property type="entry name" value="Methyltransf_11"/>
</dbReference>
<evidence type="ECO:0000256" key="2">
    <source>
        <dbReference type="ARBA" id="ARBA00022603"/>
    </source>
</evidence>
<evidence type="ECO:0000256" key="1">
    <source>
        <dbReference type="ARBA" id="ARBA00008361"/>
    </source>
</evidence>
<evidence type="ECO:0000256" key="3">
    <source>
        <dbReference type="ARBA" id="ARBA00022679"/>
    </source>
</evidence>
<dbReference type="PANTHER" id="PTHR44942:SF4">
    <property type="entry name" value="METHYLTRANSFERASE TYPE 11 DOMAIN-CONTAINING PROTEIN"/>
    <property type="match status" value="1"/>
</dbReference>